<dbReference type="RefSeq" id="WP_091547587.1">
    <property type="nucleotide sequence ID" value="NZ_FMUS01000048.1"/>
</dbReference>
<dbReference type="EMBL" id="FMUS01000048">
    <property type="protein sequence ID" value="SCZ10069.1"/>
    <property type="molecule type" value="Genomic_DNA"/>
</dbReference>
<accession>A0A1G5LD46</accession>
<evidence type="ECO:0000313" key="1">
    <source>
        <dbReference type="EMBL" id="SCZ10069.1"/>
    </source>
</evidence>
<dbReference type="Proteomes" id="UP000198636">
    <property type="component" value="Unassembled WGS sequence"/>
</dbReference>
<dbReference type="STRING" id="1120976.SAMN03080606_04254"/>
<name>A0A1G5LD46_9FIRM</name>
<dbReference type="Gene3D" id="1.10.10.10">
    <property type="entry name" value="Winged helix-like DNA-binding domain superfamily/Winged helix DNA-binding domain"/>
    <property type="match status" value="1"/>
</dbReference>
<dbReference type="InterPro" id="IPR036390">
    <property type="entry name" value="WH_DNA-bd_sf"/>
</dbReference>
<protein>
    <recommendedName>
        <fullName evidence="3">HTH domain-containing protein</fullName>
    </recommendedName>
</protein>
<sequence>MSTNDSVYEALKKSKEPMKAGEISELTGIEKKEVDKAIKQLKQEDKITSPKRCYYSVNE</sequence>
<reference evidence="1 2" key="1">
    <citation type="submission" date="2016-10" db="EMBL/GenBank/DDBJ databases">
        <authorList>
            <person name="de Groot N.N."/>
        </authorList>
    </citation>
    <scope>NUCLEOTIDE SEQUENCE [LARGE SCALE GENOMIC DNA]</scope>
    <source>
        <strain evidence="1 2">DSM 18978</strain>
    </source>
</reference>
<proteinExistence type="predicted"/>
<gene>
    <name evidence="1" type="ORF">SAMN03080606_04254</name>
</gene>
<dbReference type="SUPFAM" id="SSF46785">
    <property type="entry name" value="Winged helix' DNA-binding domain"/>
    <property type="match status" value="1"/>
</dbReference>
<dbReference type="InterPro" id="IPR036388">
    <property type="entry name" value="WH-like_DNA-bd_sf"/>
</dbReference>
<organism evidence="1 2">
    <name type="scientific">Alkaliphilus peptidifermentans DSM 18978</name>
    <dbReference type="NCBI Taxonomy" id="1120976"/>
    <lineage>
        <taxon>Bacteria</taxon>
        <taxon>Bacillati</taxon>
        <taxon>Bacillota</taxon>
        <taxon>Clostridia</taxon>
        <taxon>Peptostreptococcales</taxon>
        <taxon>Natronincolaceae</taxon>
        <taxon>Alkaliphilus</taxon>
    </lineage>
</organism>
<dbReference type="AlphaFoldDB" id="A0A1G5LD46"/>
<evidence type="ECO:0008006" key="3">
    <source>
        <dbReference type="Google" id="ProtNLM"/>
    </source>
</evidence>
<evidence type="ECO:0000313" key="2">
    <source>
        <dbReference type="Proteomes" id="UP000198636"/>
    </source>
</evidence>
<keyword evidence="2" id="KW-1185">Reference proteome</keyword>
<dbReference type="OrthoDB" id="15623at2"/>